<protein>
    <submittedName>
        <fullName evidence="1">Uncharacterized protein</fullName>
    </submittedName>
</protein>
<evidence type="ECO:0000313" key="2">
    <source>
        <dbReference type="Proteomes" id="UP001456562"/>
    </source>
</evidence>
<dbReference type="EMBL" id="JBEJUE010000077">
    <property type="protein sequence ID" value="MER0429858.1"/>
    <property type="molecule type" value="Genomic_DNA"/>
</dbReference>
<proteinExistence type="predicted"/>
<evidence type="ECO:0000313" key="1">
    <source>
        <dbReference type="EMBL" id="MER0429858.1"/>
    </source>
</evidence>
<dbReference type="Proteomes" id="UP001456562">
    <property type="component" value="Unassembled WGS sequence"/>
</dbReference>
<name>A0ABV1QFB3_STRMI</name>
<comment type="caution">
    <text evidence="1">The sequence shown here is derived from an EMBL/GenBank/DDBJ whole genome shotgun (WGS) entry which is preliminary data.</text>
</comment>
<keyword evidence="2" id="KW-1185">Reference proteome</keyword>
<gene>
    <name evidence="1" type="ORF">ABR748_37660</name>
</gene>
<reference evidence="1 2" key="1">
    <citation type="submission" date="2024-01" db="EMBL/GenBank/DDBJ databases">
        <title>Metagenomic exploration of the rhizosphere soil microbial community and their significance in facilitating the development of wild simulated ginseng.</title>
        <authorList>
            <person name="Huang J."/>
        </authorList>
    </citation>
    <scope>NUCLEOTIDE SEQUENCE [LARGE SCALE GENOMIC DNA]</scope>
    <source>
        <strain evidence="1 2">WY141</strain>
    </source>
</reference>
<organism evidence="1 2">
    <name type="scientific">Streptomyces microflavus</name>
    <name type="common">Streptomyces lipmanii</name>
    <dbReference type="NCBI Taxonomy" id="1919"/>
    <lineage>
        <taxon>Bacteria</taxon>
        <taxon>Bacillati</taxon>
        <taxon>Actinomycetota</taxon>
        <taxon>Actinomycetes</taxon>
        <taxon>Kitasatosporales</taxon>
        <taxon>Streptomycetaceae</taxon>
        <taxon>Streptomyces</taxon>
    </lineage>
</organism>
<dbReference type="RefSeq" id="WP_350241919.1">
    <property type="nucleotide sequence ID" value="NZ_JBEJUE010000077.1"/>
</dbReference>
<sequence length="57" mass="5845">MDTVITTSPKVLGPLPALDSFDATPGIAPVTTPLLRSSLPLDPGRPATGWGAFLTGR</sequence>
<accession>A0ABV1QFB3</accession>